<accession>A0ABS9NQN8</accession>
<sequence length="54" mass="5988">MSDTSIRPTALHDAAEKEEFAADIYLVMHEDLRRSAKIRAVADFLGEVLAERAG</sequence>
<evidence type="ECO:0008006" key="3">
    <source>
        <dbReference type="Google" id="ProtNLM"/>
    </source>
</evidence>
<proteinExistence type="predicted"/>
<name>A0ABS9NQN8_9NEIS</name>
<evidence type="ECO:0000313" key="1">
    <source>
        <dbReference type="EMBL" id="MCG6505010.1"/>
    </source>
</evidence>
<comment type="caution">
    <text evidence="1">The sequence shown here is derived from an EMBL/GenBank/DDBJ whole genome shotgun (WGS) entry which is preliminary data.</text>
</comment>
<protein>
    <recommendedName>
        <fullName evidence="3">LysR family transcriptional regulator</fullName>
    </recommendedName>
</protein>
<evidence type="ECO:0000313" key="2">
    <source>
        <dbReference type="Proteomes" id="UP001298424"/>
    </source>
</evidence>
<reference evidence="1 2" key="1">
    <citation type="submission" date="2022-02" db="EMBL/GenBank/DDBJ databases">
        <title>Genome sequence data of Kingella unionensis sp. nov. strain CICC 24913 (CCUG 75125).</title>
        <authorList>
            <person name="Xiao M."/>
        </authorList>
    </citation>
    <scope>NUCLEOTIDE SEQUENCE [LARGE SCALE GENOMIC DNA]</scope>
    <source>
        <strain evidence="1 2">CICC 24913</strain>
    </source>
</reference>
<dbReference type="Proteomes" id="UP001298424">
    <property type="component" value="Unassembled WGS sequence"/>
</dbReference>
<dbReference type="RefSeq" id="WP_234403807.1">
    <property type="nucleotide sequence ID" value="NZ_JAKOOW010000074.1"/>
</dbReference>
<organism evidence="1 2">
    <name type="scientific">Kingella pumchi</name>
    <dbReference type="NCBI Taxonomy" id="2779506"/>
    <lineage>
        <taxon>Bacteria</taxon>
        <taxon>Pseudomonadati</taxon>
        <taxon>Pseudomonadota</taxon>
        <taxon>Betaproteobacteria</taxon>
        <taxon>Neisseriales</taxon>
        <taxon>Neisseriaceae</taxon>
        <taxon>Kingella</taxon>
    </lineage>
</organism>
<dbReference type="EMBL" id="JAKOOW010000074">
    <property type="protein sequence ID" value="MCG6505010.1"/>
    <property type="molecule type" value="Genomic_DNA"/>
</dbReference>
<gene>
    <name evidence="1" type="ORF">MB824_10975</name>
</gene>
<keyword evidence="2" id="KW-1185">Reference proteome</keyword>